<dbReference type="PANTHER" id="PTHR30383">
    <property type="entry name" value="THIOESTERASE 1/PROTEASE 1/LYSOPHOSPHOLIPASE L1"/>
    <property type="match status" value="1"/>
</dbReference>
<evidence type="ECO:0000313" key="5">
    <source>
        <dbReference type="Proteomes" id="UP000198797"/>
    </source>
</evidence>
<evidence type="ECO:0000313" key="4">
    <source>
        <dbReference type="EMBL" id="SCF03682.1"/>
    </source>
</evidence>
<dbReference type="InterPro" id="IPR008965">
    <property type="entry name" value="CBM2/CBM3_carb-bd_dom_sf"/>
</dbReference>
<dbReference type="Gene3D" id="3.40.50.1110">
    <property type="entry name" value="SGNH hydrolase"/>
    <property type="match status" value="1"/>
</dbReference>
<dbReference type="CDD" id="cd01833">
    <property type="entry name" value="XynB_like"/>
    <property type="match status" value="1"/>
</dbReference>
<feature type="domain" description="CBM2" evidence="3">
    <location>
        <begin position="303"/>
        <end position="412"/>
    </location>
</feature>
<keyword evidence="5" id="KW-1185">Reference proteome</keyword>
<dbReference type="SUPFAM" id="SSF49384">
    <property type="entry name" value="Carbohydrate-binding domain"/>
    <property type="match status" value="1"/>
</dbReference>
<proteinExistence type="predicted"/>
<organism evidence="4 5">
    <name type="scientific">Micromonospora matsumotoense</name>
    <dbReference type="NCBI Taxonomy" id="121616"/>
    <lineage>
        <taxon>Bacteria</taxon>
        <taxon>Bacillati</taxon>
        <taxon>Actinomycetota</taxon>
        <taxon>Actinomycetes</taxon>
        <taxon>Micromonosporales</taxon>
        <taxon>Micromonosporaceae</taxon>
        <taxon>Micromonospora</taxon>
    </lineage>
</organism>
<gene>
    <name evidence="4" type="ORF">GA0070216_104151</name>
</gene>
<reference evidence="5" key="1">
    <citation type="submission" date="2016-06" db="EMBL/GenBank/DDBJ databases">
        <authorList>
            <person name="Varghese N."/>
            <person name="Submissions Spin"/>
        </authorList>
    </citation>
    <scope>NUCLEOTIDE SEQUENCE [LARGE SCALE GENOMIC DNA]</scope>
    <source>
        <strain evidence="5">DSM 44100</strain>
    </source>
</reference>
<evidence type="ECO:0000256" key="1">
    <source>
        <dbReference type="SAM" id="MobiDB-lite"/>
    </source>
</evidence>
<feature type="compositionally biased region" description="Pro residues" evidence="1">
    <location>
        <begin position="267"/>
        <end position="307"/>
    </location>
</feature>
<dbReference type="InterPro" id="IPR036514">
    <property type="entry name" value="SGNH_hydro_sf"/>
</dbReference>
<dbReference type="SMART" id="SM00637">
    <property type="entry name" value="CBD_II"/>
    <property type="match status" value="1"/>
</dbReference>
<dbReference type="Pfam" id="PF13472">
    <property type="entry name" value="Lipase_GDSL_2"/>
    <property type="match status" value="1"/>
</dbReference>
<feature type="region of interest" description="Disordered" evidence="1">
    <location>
        <begin position="257"/>
        <end position="311"/>
    </location>
</feature>
<dbReference type="PROSITE" id="PS51173">
    <property type="entry name" value="CBM2"/>
    <property type="match status" value="1"/>
</dbReference>
<dbReference type="SUPFAM" id="SSF52266">
    <property type="entry name" value="SGNH hydrolase"/>
    <property type="match status" value="1"/>
</dbReference>
<dbReference type="InterPro" id="IPR051532">
    <property type="entry name" value="Ester_Hydrolysis_Enzymes"/>
</dbReference>
<dbReference type="PANTHER" id="PTHR30383:SF5">
    <property type="entry name" value="SGNH HYDROLASE-TYPE ESTERASE DOMAIN-CONTAINING PROTEIN"/>
    <property type="match status" value="1"/>
</dbReference>
<keyword evidence="2" id="KW-1133">Transmembrane helix</keyword>
<protein>
    <submittedName>
        <fullName evidence="4">Cellulase/cellobiase CelA1</fullName>
    </submittedName>
</protein>
<dbReference type="GO" id="GO:0030247">
    <property type="term" value="F:polysaccharide binding"/>
    <property type="evidence" value="ECO:0007669"/>
    <property type="project" value="UniProtKB-UniRule"/>
</dbReference>
<dbReference type="Pfam" id="PF00553">
    <property type="entry name" value="CBM_2"/>
    <property type="match status" value="1"/>
</dbReference>
<dbReference type="GO" id="GO:0004622">
    <property type="term" value="F:phosphatidylcholine lysophospholipase activity"/>
    <property type="evidence" value="ECO:0007669"/>
    <property type="project" value="TreeGrafter"/>
</dbReference>
<dbReference type="Proteomes" id="UP000198797">
    <property type="component" value="Unassembled WGS sequence"/>
</dbReference>
<accession>A0A1C4X5F4</accession>
<evidence type="ECO:0000259" key="3">
    <source>
        <dbReference type="PROSITE" id="PS51173"/>
    </source>
</evidence>
<dbReference type="STRING" id="121616.GA0070216_104151"/>
<feature type="region of interest" description="Disordered" evidence="1">
    <location>
        <begin position="1"/>
        <end position="27"/>
    </location>
</feature>
<feature type="transmembrane region" description="Helical" evidence="2">
    <location>
        <begin position="36"/>
        <end position="56"/>
    </location>
</feature>
<dbReference type="InterPro" id="IPR001919">
    <property type="entry name" value="CBD2"/>
</dbReference>
<dbReference type="Gene3D" id="2.60.40.290">
    <property type="match status" value="1"/>
</dbReference>
<dbReference type="InterPro" id="IPR012291">
    <property type="entry name" value="CBM2_carb-bd_dom_sf"/>
</dbReference>
<keyword evidence="2" id="KW-0812">Transmembrane</keyword>
<dbReference type="InterPro" id="IPR013830">
    <property type="entry name" value="SGNH_hydro"/>
</dbReference>
<dbReference type="GO" id="GO:0005975">
    <property type="term" value="P:carbohydrate metabolic process"/>
    <property type="evidence" value="ECO:0007669"/>
    <property type="project" value="InterPro"/>
</dbReference>
<name>A0A1C4X5F4_9ACTN</name>
<dbReference type="AlphaFoldDB" id="A0A1C4X5F4"/>
<dbReference type="EMBL" id="FMCU01000004">
    <property type="protein sequence ID" value="SCF03682.1"/>
    <property type="molecule type" value="Genomic_DNA"/>
</dbReference>
<evidence type="ECO:0000256" key="2">
    <source>
        <dbReference type="SAM" id="Phobius"/>
    </source>
</evidence>
<sequence length="412" mass="42405">MSGTSCPNAGPPPSDRQRLVDTTPAGRRLPTMRRGLRLLGLATAALVAVVATGSVVTAPASAESNGGVRVMPLGDSITDGFNVPGGYRIELWQRLVADGYRVDFVGSMFNGPSNLGDHDHEGHSGWTISQVDANVVNWLRTTTPRTVLLHIGTNDMYNASGAPARLSTLIDKITNTAPNADVFVATIIPRNGTESAVRTFNAAIPGIVQSKVSAGKRVHLVDMFSAVGTADLADGLHPNATGYRKMATTWYNALRAVPGSLGGNTPTTPPPTTPPPTTPPPTTPPPTTPPPTTPPPTTPPPTTPPPSAGCRVGYTVNAWNSGLTASISVTNTSGTAVNGWALAFTLPGGQTITSGWNASYAPTSGAVTARNVSYNGTIAPNTSVDVGFQATHTGNTARPASFTLNGTACTVA</sequence>
<dbReference type="GO" id="GO:0004553">
    <property type="term" value="F:hydrolase activity, hydrolyzing O-glycosyl compounds"/>
    <property type="evidence" value="ECO:0007669"/>
    <property type="project" value="InterPro"/>
</dbReference>
<keyword evidence="2" id="KW-0472">Membrane</keyword>